<dbReference type="KEGG" id="mgl:MGL_3149"/>
<feature type="region of interest" description="Disordered" evidence="10">
    <location>
        <begin position="152"/>
        <end position="188"/>
    </location>
</feature>
<dbReference type="Proteomes" id="UP000008837">
    <property type="component" value="Unassembled WGS sequence"/>
</dbReference>
<evidence type="ECO:0000256" key="3">
    <source>
        <dbReference type="ARBA" id="ARBA00022679"/>
    </source>
</evidence>
<dbReference type="InterPro" id="IPR003846">
    <property type="entry name" value="SelO"/>
</dbReference>
<dbReference type="GeneID" id="5853911"/>
<dbReference type="FunCoup" id="A8Q7X3">
    <property type="interactions" value="44"/>
</dbReference>
<keyword evidence="12" id="KW-1185">Reference proteome</keyword>
<dbReference type="PANTHER" id="PTHR32057:SF14">
    <property type="entry name" value="PROTEIN ADENYLYLTRANSFERASE SELO, MITOCHONDRIAL"/>
    <property type="match status" value="1"/>
</dbReference>
<dbReference type="InParanoid" id="A8Q7X3"/>
<keyword evidence="3" id="KW-0808">Transferase</keyword>
<feature type="compositionally biased region" description="Polar residues" evidence="10">
    <location>
        <begin position="152"/>
        <end position="166"/>
    </location>
</feature>
<dbReference type="EMBL" id="AAYY01000011">
    <property type="protein sequence ID" value="EDP42391.1"/>
    <property type="molecule type" value="Genomic_DNA"/>
</dbReference>
<evidence type="ECO:0000256" key="7">
    <source>
        <dbReference type="ARBA" id="ARBA00022840"/>
    </source>
</evidence>
<evidence type="ECO:0000256" key="9">
    <source>
        <dbReference type="ARBA" id="ARBA00031547"/>
    </source>
</evidence>
<evidence type="ECO:0000256" key="6">
    <source>
        <dbReference type="ARBA" id="ARBA00022741"/>
    </source>
</evidence>
<dbReference type="GO" id="GO:0046872">
    <property type="term" value="F:metal ion binding"/>
    <property type="evidence" value="ECO:0007669"/>
    <property type="project" value="UniProtKB-KW"/>
</dbReference>
<dbReference type="GO" id="GO:0005524">
    <property type="term" value="F:ATP binding"/>
    <property type="evidence" value="ECO:0007669"/>
    <property type="project" value="UniProtKB-KW"/>
</dbReference>
<comment type="similarity">
    <text evidence="2">Belongs to the SELO family.</text>
</comment>
<dbReference type="PANTHER" id="PTHR32057">
    <property type="entry name" value="PROTEIN ADENYLYLTRANSFERASE SELO, MITOCHONDRIAL"/>
    <property type="match status" value="1"/>
</dbReference>
<dbReference type="STRING" id="425265.A8Q7X3"/>
<dbReference type="GO" id="GO:0005739">
    <property type="term" value="C:mitochondrion"/>
    <property type="evidence" value="ECO:0007669"/>
    <property type="project" value="TreeGrafter"/>
</dbReference>
<keyword evidence="8" id="KW-0460">Magnesium</keyword>
<dbReference type="RefSeq" id="XP_001729605.1">
    <property type="nucleotide sequence ID" value="XM_001729553.1"/>
</dbReference>
<dbReference type="OMA" id="PWSLRYG"/>
<comment type="cofactor">
    <cofactor evidence="1">
        <name>Mg(2+)</name>
        <dbReference type="ChEBI" id="CHEBI:18420"/>
    </cofactor>
</comment>
<keyword evidence="7" id="KW-0067">ATP-binding</keyword>
<proteinExistence type="inferred from homology"/>
<accession>A8Q7X3</accession>
<evidence type="ECO:0000256" key="5">
    <source>
        <dbReference type="ARBA" id="ARBA00022723"/>
    </source>
</evidence>
<evidence type="ECO:0000256" key="8">
    <source>
        <dbReference type="ARBA" id="ARBA00022842"/>
    </source>
</evidence>
<sequence>MPRFRPLSLPTVPLGQQLTANLIPDPVTPDARALVATATSYPSLLRRARVVRDGAHFSFVTPLPLAFPYEFPPPSNDSVSDAESVERYLRDFEPQRTNPGAAFPPARQHSPPFPSARLVAFSPQAHATCLPHLDVGDTHAWLQQTSGVQKVYSSGPSIESQTSTGPVDSAATGAAEPSHLYGQDRSDTATARQALSDWASGRALRVNIQESEPINDEHGTGVHFLARHEDDVQNTKQALAALHTRTSYGPWSLRYGGHQFGQWAGQLGDGRTVSILETLHPETGARHEVQLKGAGRTPYSRFGDGLATLKSSVREFLVSEYMAALGIPTSYSLCVVSLPDLPVLRETSTTAAVNMRIAPSWLRIGNFELHSIRGEWESVRVLGEYVAREMYGWTDVVKGGETWADAEARAGCEGEPRPPWAARLVKEVAKRNAKTFALWQTYGFMHGVLNTDNISLMGDTIDYGPYAFMDAINEDEICNHSDMMGRYSFKMQPTMLVYAIDRLMDALAPVLGFEHVHGRALRPGELLASTKEERQMWADQAEEVLYDDVRMLVQTTLLDAWATAWTTRLGIASQRRIGVDRIKSEIVDPFFKAFYGLDMTRSLRMLCDFPGRTNDIEAFAVSLVQDAAAGVPDCASQADVAAWLHQFKTWLDAEARPASEITNAMKRVNPRFVLRNWITDDVAERLESNAPDTAFLERVRTMCANPFENYAHEEDAELCTVGRLLRTNTPSCSS</sequence>
<keyword evidence="4" id="KW-0548">Nucleotidyltransferase</keyword>
<keyword evidence="5" id="KW-0479">Metal-binding</keyword>
<comment type="caution">
    <text evidence="11">The sequence shown here is derived from an EMBL/GenBank/DDBJ whole genome shotgun (WGS) entry which is preliminary data.</text>
</comment>
<evidence type="ECO:0000256" key="4">
    <source>
        <dbReference type="ARBA" id="ARBA00022695"/>
    </source>
</evidence>
<reference evidence="11 12" key="1">
    <citation type="journal article" date="2007" name="Proc. Natl. Acad. Sci. U.S.A.">
        <title>Dandruff-associated Malassezia genomes reveal convergent and divergent virulence traits shared with plant and human fungal pathogens.</title>
        <authorList>
            <person name="Xu J."/>
            <person name="Saunders C.W."/>
            <person name="Hu P."/>
            <person name="Grant R.A."/>
            <person name="Boekhout T."/>
            <person name="Kuramae E.E."/>
            <person name="Kronstad J.W."/>
            <person name="Deangelis Y.M."/>
            <person name="Reeder N.L."/>
            <person name="Johnstone K.R."/>
            <person name="Leland M."/>
            <person name="Fieno A.M."/>
            <person name="Begley W.M."/>
            <person name="Sun Y."/>
            <person name="Lacey M.P."/>
            <person name="Chaudhary T."/>
            <person name="Keough T."/>
            <person name="Chu L."/>
            <person name="Sears R."/>
            <person name="Yuan B."/>
            <person name="Dawson T.L.Jr."/>
        </authorList>
    </citation>
    <scope>NUCLEOTIDE SEQUENCE [LARGE SCALE GENOMIC DNA]</scope>
    <source>
        <strain evidence="12">ATCC MYA-4612 / CBS 7966</strain>
    </source>
</reference>
<name>A8Q7X3_MALGO</name>
<dbReference type="AlphaFoldDB" id="A8Q7X3"/>
<gene>
    <name evidence="11" type="ORF">MGL_3149</name>
</gene>
<keyword evidence="6" id="KW-0547">Nucleotide-binding</keyword>
<evidence type="ECO:0000256" key="2">
    <source>
        <dbReference type="ARBA" id="ARBA00009747"/>
    </source>
</evidence>
<organism evidence="11 12">
    <name type="scientific">Malassezia globosa (strain ATCC MYA-4612 / CBS 7966)</name>
    <name type="common">Dandruff-associated fungus</name>
    <dbReference type="NCBI Taxonomy" id="425265"/>
    <lineage>
        <taxon>Eukaryota</taxon>
        <taxon>Fungi</taxon>
        <taxon>Dikarya</taxon>
        <taxon>Basidiomycota</taxon>
        <taxon>Ustilaginomycotina</taxon>
        <taxon>Malasseziomycetes</taxon>
        <taxon>Malasseziales</taxon>
        <taxon>Malasseziaceae</taxon>
        <taxon>Malassezia</taxon>
    </lineage>
</organism>
<evidence type="ECO:0000313" key="11">
    <source>
        <dbReference type="EMBL" id="EDP42391.1"/>
    </source>
</evidence>
<protein>
    <recommendedName>
        <fullName evidence="9">Selenoprotein O</fullName>
    </recommendedName>
</protein>
<dbReference type="Pfam" id="PF02696">
    <property type="entry name" value="SelO"/>
    <property type="match status" value="1"/>
</dbReference>
<dbReference type="VEuPathDB" id="FungiDB:MGL_3149"/>
<dbReference type="GO" id="GO:0070733">
    <property type="term" value="F:AMPylase activity"/>
    <property type="evidence" value="ECO:0007669"/>
    <property type="project" value="TreeGrafter"/>
</dbReference>
<evidence type="ECO:0000256" key="10">
    <source>
        <dbReference type="SAM" id="MobiDB-lite"/>
    </source>
</evidence>
<evidence type="ECO:0000313" key="12">
    <source>
        <dbReference type="Proteomes" id="UP000008837"/>
    </source>
</evidence>
<evidence type="ECO:0000256" key="1">
    <source>
        <dbReference type="ARBA" id="ARBA00001946"/>
    </source>
</evidence>
<dbReference type="OrthoDB" id="10254721at2759"/>